<dbReference type="AlphaFoldDB" id="A0A5K7VVT0"/>
<accession>A0A5K7VVT0</accession>
<dbReference type="Proteomes" id="UP000503178">
    <property type="component" value="Chromatophore Pltd"/>
</dbReference>
<evidence type="ECO:0000313" key="2">
    <source>
        <dbReference type="Proteomes" id="UP000503178"/>
    </source>
</evidence>
<dbReference type="EMBL" id="LC490351">
    <property type="protein sequence ID" value="BBL86437.1"/>
    <property type="molecule type" value="Genomic_DNA"/>
</dbReference>
<gene>
    <name evidence="1" type="primary">MYN1_Chr_616</name>
    <name evidence="1" type="ORF">PMYN1_Chma632</name>
</gene>
<reference evidence="1 2" key="1">
    <citation type="submission" date="2019-06" db="EMBL/GenBank/DDBJ databases">
        <title>A hidden player of endosymbiotic evolution: DNA virus triggered massive gene transfer.</title>
        <authorList>
            <person name="Matsuo M."/>
            <person name="Katahata A."/>
            <person name="Tachikawa M."/>
            <person name="Minakuchi Y."/>
            <person name="Noguchi H."/>
            <person name="Toyoda A."/>
            <person name="Fujiyama A."/>
            <person name="Suzuki Y."/>
            <person name="Satoh S."/>
            <person name="Nakayama T."/>
            <person name="Kamikawa R."/>
            <person name="Nomura M."/>
            <person name="Inagaki Y."/>
            <person name="Ishida K."/>
            <person name="Obokata J."/>
        </authorList>
    </citation>
    <scope>NUCLEOTIDE SEQUENCE [LARGE SCALE GENOMIC DNA]</scope>
    <source>
        <strain evidence="1 2">MYN1</strain>
    </source>
</reference>
<organism evidence="1 2">
    <name type="scientific">Paulinella micropora</name>
    <dbReference type="NCBI Taxonomy" id="1928728"/>
    <lineage>
        <taxon>Eukaryota</taxon>
        <taxon>Sar</taxon>
        <taxon>Rhizaria</taxon>
        <taxon>Cercozoa</taxon>
        <taxon>Imbricatea</taxon>
        <taxon>Silicofilosea</taxon>
        <taxon>Euglyphida</taxon>
        <taxon>Paulinellidae</taxon>
        <taxon>Paulinella</taxon>
    </lineage>
</organism>
<proteinExistence type="predicted"/>
<geneLocation type="organellar chromatophore" evidence="1"/>
<keyword evidence="1" id="KW-0934">Plastid</keyword>
<sequence>MVFLWPFNFIVNIDHEKILSALLQVGKQSSFCILRKTMSYGIQQVNFSASKTYTPNPLRTGTIHPSAGGQHSFKVLGPCCQVFDREALPWPCCRLAWHTKEPSWRRVGPRFVADQGARRCPSYAVELLQPGSRPMFTVITLFVQPLSATLQEWWYSRQQSSILINDIPEGISFE</sequence>
<protein>
    <submittedName>
        <fullName evidence="1">Uncharacterized protein</fullName>
    </submittedName>
</protein>
<keyword evidence="2" id="KW-1185">Reference proteome</keyword>
<name>A0A5K7VVT0_9EUKA</name>
<evidence type="ECO:0000313" key="1">
    <source>
        <dbReference type="EMBL" id="BBL86437.1"/>
    </source>
</evidence>